<evidence type="ECO:0000256" key="3">
    <source>
        <dbReference type="ARBA" id="ARBA00022737"/>
    </source>
</evidence>
<evidence type="ECO:0000259" key="11">
    <source>
        <dbReference type="PROSITE" id="PS50811"/>
    </source>
</evidence>
<dbReference type="Gramene" id="OB07G26540.1">
    <property type="protein sequence ID" value="OB07G26540.1"/>
    <property type="gene ID" value="OB07G26540"/>
</dbReference>
<proteinExistence type="inferred from homology"/>
<evidence type="ECO:0000256" key="6">
    <source>
        <dbReference type="ARBA" id="ARBA00023125"/>
    </source>
</evidence>
<sequence>MWRAIECSWDDEPGNFGVFPEQDLAPLTVTAHSKCTAVSQAENQSFVPLAASPLISQHVGSSVNMTPFQEMLTLPSQISNVNTESSGVLQGLPTSSIVLDRPDDDGYSWRKYGQKAVKGGEYPKSYYKCTHLNCLVRKTVEHSADGRIVQIIYRGQHTHERPSKRRFKDCGSLSDDLDDFSANTGSSARTQTDYEDYCRKPIIPNGTTVGPLVKKMEDGDDQLSGSSDNQEERDDEMRTADAPAGDSSAKERNVPAPGQKIIVSTTSEVDLLDDGYRWRKYGQKVVKGNPFPRSYYKCTYLGCDVKKQVERSVEEPNAVITTYEGKHIHDVPAARKKIHDVPNASVLQNTKSNTYCTEQAFRTITC</sequence>
<dbReference type="SUPFAM" id="SSF118290">
    <property type="entry name" value="WRKY DNA-binding domain"/>
    <property type="match status" value="2"/>
</dbReference>
<feature type="region of interest" description="Disordered" evidence="10">
    <location>
        <begin position="208"/>
        <end position="258"/>
    </location>
</feature>
<keyword evidence="6" id="KW-0238">DNA-binding</keyword>
<keyword evidence="7" id="KW-0804">Transcription</keyword>
<evidence type="ECO:0000256" key="2">
    <source>
        <dbReference type="ARBA" id="ARBA00022723"/>
    </source>
</evidence>
<feature type="domain" description="WRKY" evidence="11">
    <location>
        <begin position="267"/>
        <end position="332"/>
    </location>
</feature>
<evidence type="ECO:0000256" key="9">
    <source>
        <dbReference type="ARBA" id="ARBA00061157"/>
    </source>
</evidence>
<comment type="similarity">
    <text evidence="9">Belongs to the WRKY group I family.</text>
</comment>
<dbReference type="InterPro" id="IPR003657">
    <property type="entry name" value="WRKY_dom"/>
</dbReference>
<dbReference type="GO" id="GO:0005634">
    <property type="term" value="C:nucleus"/>
    <property type="evidence" value="ECO:0007669"/>
    <property type="project" value="UniProtKB-SubCell"/>
</dbReference>
<dbReference type="InterPro" id="IPR036576">
    <property type="entry name" value="WRKY_dom_sf"/>
</dbReference>
<dbReference type="Proteomes" id="UP000006038">
    <property type="component" value="Chromosome 7"/>
</dbReference>
<feature type="domain" description="WRKY" evidence="11">
    <location>
        <begin position="104"/>
        <end position="162"/>
    </location>
</feature>
<dbReference type="PANTHER" id="PTHR31221">
    <property type="entry name" value="WRKY TRANSCRIPTION FACTOR PROTEIN 1-RELATED"/>
    <property type="match status" value="1"/>
</dbReference>
<dbReference type="GO" id="GO:0043565">
    <property type="term" value="F:sequence-specific DNA binding"/>
    <property type="evidence" value="ECO:0007669"/>
    <property type="project" value="InterPro"/>
</dbReference>
<keyword evidence="4" id="KW-0862">Zinc</keyword>
<keyword evidence="2" id="KW-0479">Metal-binding</keyword>
<organism evidence="12">
    <name type="scientific">Oryza brachyantha</name>
    <name type="common">malo sina</name>
    <dbReference type="NCBI Taxonomy" id="4533"/>
    <lineage>
        <taxon>Eukaryota</taxon>
        <taxon>Viridiplantae</taxon>
        <taxon>Streptophyta</taxon>
        <taxon>Embryophyta</taxon>
        <taxon>Tracheophyta</taxon>
        <taxon>Spermatophyta</taxon>
        <taxon>Magnoliopsida</taxon>
        <taxon>Liliopsida</taxon>
        <taxon>Poales</taxon>
        <taxon>Poaceae</taxon>
        <taxon>BOP clade</taxon>
        <taxon>Oryzoideae</taxon>
        <taxon>Oryzeae</taxon>
        <taxon>Oryzinae</taxon>
        <taxon>Oryza</taxon>
    </lineage>
</organism>
<name>J3MMM2_ORYBR</name>
<evidence type="ECO:0000313" key="13">
    <source>
        <dbReference type="Proteomes" id="UP000006038"/>
    </source>
</evidence>
<dbReference type="FunFam" id="2.20.25.80:FF:000006">
    <property type="entry name" value="WRKY transcription factor"/>
    <property type="match status" value="1"/>
</dbReference>
<reference evidence="12" key="2">
    <citation type="submission" date="2013-04" db="UniProtKB">
        <authorList>
            <consortium name="EnsemblPlants"/>
        </authorList>
    </citation>
    <scope>IDENTIFICATION</scope>
</reference>
<reference evidence="12" key="1">
    <citation type="journal article" date="2013" name="Nat. Commun.">
        <title>Whole-genome sequencing of Oryza brachyantha reveals mechanisms underlying Oryza genome evolution.</title>
        <authorList>
            <person name="Chen J."/>
            <person name="Huang Q."/>
            <person name="Gao D."/>
            <person name="Wang J."/>
            <person name="Lang Y."/>
            <person name="Liu T."/>
            <person name="Li B."/>
            <person name="Bai Z."/>
            <person name="Luis Goicoechea J."/>
            <person name="Liang C."/>
            <person name="Chen C."/>
            <person name="Zhang W."/>
            <person name="Sun S."/>
            <person name="Liao Y."/>
            <person name="Zhang X."/>
            <person name="Yang L."/>
            <person name="Song C."/>
            <person name="Wang M."/>
            <person name="Shi J."/>
            <person name="Liu G."/>
            <person name="Liu J."/>
            <person name="Zhou H."/>
            <person name="Zhou W."/>
            <person name="Yu Q."/>
            <person name="An N."/>
            <person name="Chen Y."/>
            <person name="Cai Q."/>
            <person name="Wang B."/>
            <person name="Liu B."/>
            <person name="Min J."/>
            <person name="Huang Y."/>
            <person name="Wu H."/>
            <person name="Li Z."/>
            <person name="Zhang Y."/>
            <person name="Yin Y."/>
            <person name="Song W."/>
            <person name="Jiang J."/>
            <person name="Jackson S.A."/>
            <person name="Wing R.A."/>
            <person name="Wang J."/>
            <person name="Chen M."/>
        </authorList>
    </citation>
    <scope>NUCLEOTIDE SEQUENCE [LARGE SCALE GENOMIC DNA]</scope>
    <source>
        <strain evidence="12">cv. IRGC 101232</strain>
    </source>
</reference>
<dbReference type="Gene3D" id="2.20.25.80">
    <property type="entry name" value="WRKY domain"/>
    <property type="match status" value="2"/>
</dbReference>
<evidence type="ECO:0000256" key="10">
    <source>
        <dbReference type="SAM" id="MobiDB-lite"/>
    </source>
</evidence>
<dbReference type="PROSITE" id="PS50811">
    <property type="entry name" value="WRKY"/>
    <property type="match status" value="2"/>
</dbReference>
<dbReference type="Pfam" id="PF03106">
    <property type="entry name" value="WRKY"/>
    <property type="match status" value="2"/>
</dbReference>
<dbReference type="GO" id="GO:0046872">
    <property type="term" value="F:metal ion binding"/>
    <property type="evidence" value="ECO:0007669"/>
    <property type="project" value="UniProtKB-KW"/>
</dbReference>
<evidence type="ECO:0000256" key="8">
    <source>
        <dbReference type="ARBA" id="ARBA00023242"/>
    </source>
</evidence>
<dbReference type="PANTHER" id="PTHR31221:SF167">
    <property type="entry name" value="OS07G0596900 PROTEIN"/>
    <property type="match status" value="1"/>
</dbReference>
<dbReference type="EnsemblPlants" id="OB07G26540.1">
    <property type="protein sequence ID" value="OB07G26540.1"/>
    <property type="gene ID" value="OB07G26540"/>
</dbReference>
<dbReference type="SMART" id="SM00774">
    <property type="entry name" value="WRKY"/>
    <property type="match status" value="2"/>
</dbReference>
<dbReference type="OMA" id="RGQHTHE"/>
<keyword evidence="3" id="KW-0677">Repeat</keyword>
<accession>J3MMM2</accession>
<keyword evidence="5" id="KW-0805">Transcription regulation</keyword>
<keyword evidence="13" id="KW-1185">Reference proteome</keyword>
<comment type="subcellular location">
    <subcellularLocation>
        <location evidence="1">Nucleus</location>
    </subcellularLocation>
</comment>
<evidence type="ECO:0000256" key="5">
    <source>
        <dbReference type="ARBA" id="ARBA00023015"/>
    </source>
</evidence>
<evidence type="ECO:0000256" key="7">
    <source>
        <dbReference type="ARBA" id="ARBA00023163"/>
    </source>
</evidence>
<evidence type="ECO:0000313" key="12">
    <source>
        <dbReference type="EnsemblPlants" id="OB07G26540.1"/>
    </source>
</evidence>
<keyword evidence="8" id="KW-0539">Nucleus</keyword>
<dbReference type="FunFam" id="2.20.25.80:FF:000003">
    <property type="entry name" value="WRKY transcription factor 57"/>
    <property type="match status" value="1"/>
</dbReference>
<dbReference type="AlphaFoldDB" id="J3MMM2"/>
<evidence type="ECO:0000256" key="1">
    <source>
        <dbReference type="ARBA" id="ARBA00004123"/>
    </source>
</evidence>
<dbReference type="HOGENOM" id="CLU_012086_7_2_1"/>
<dbReference type="GO" id="GO:0003700">
    <property type="term" value="F:DNA-binding transcription factor activity"/>
    <property type="evidence" value="ECO:0007669"/>
    <property type="project" value="InterPro"/>
</dbReference>
<evidence type="ECO:0000256" key="4">
    <source>
        <dbReference type="ARBA" id="ARBA00022833"/>
    </source>
</evidence>
<dbReference type="eggNOG" id="ENOG502QTWW">
    <property type="taxonomic scope" value="Eukaryota"/>
</dbReference>
<dbReference type="InterPro" id="IPR044810">
    <property type="entry name" value="WRKY_plant"/>
</dbReference>
<protein>
    <recommendedName>
        <fullName evidence="11">WRKY domain-containing protein</fullName>
    </recommendedName>
</protein>